<dbReference type="EC" id="2.4.-.-" evidence="2"/>
<evidence type="ECO:0000313" key="3">
    <source>
        <dbReference type="Proteomes" id="UP001141259"/>
    </source>
</evidence>
<dbReference type="GO" id="GO:0016757">
    <property type="term" value="F:glycosyltransferase activity"/>
    <property type="evidence" value="ECO:0007669"/>
    <property type="project" value="UniProtKB-KW"/>
</dbReference>
<dbReference type="SUPFAM" id="SSF53448">
    <property type="entry name" value="Nucleotide-diphospho-sugar transferases"/>
    <property type="match status" value="1"/>
</dbReference>
<accession>A0A9X3AER7</accession>
<keyword evidence="3" id="KW-1185">Reference proteome</keyword>
<keyword evidence="2" id="KW-0328">Glycosyltransferase</keyword>
<sequence length="432" mass="48216">MLTDILVPHNEWDSLAGYPRQEPAVTVVVTHFEQHHLLGRMASALRRQTLRPTQVVLADDGSAVTPTFVVQDVETLVVSQPDEGFRAAAVRNLAARHSTGDVLVFLDADTVPVADYVERVVHHIGLCPDVLAVGRRRHTSFSRLAEDEQPQDVDALDEPPWLRDAYAATENLLHADGRSFRFVIGAVMACRRALFFDLGGFDERFVGYGGEDWDFAYRAWNAGAVLVHEPTAVAWHDGPDWSGRGDDTDVLDRQSARLAAVIPEPATRGAPLPGVVFDVLATVRAEGPFHRVVRTVHSLLRQDHRDLGIRLPVDDKRLLETYAGVVRAEPWTVDQARRARVHLTVHGPLPVSAVRRAVGLITETDVGRVDLVHEGELSAVAWSTRALGRARRWAHRFERDEVLRRAFGTHRIDLDASDDRSRTLEGFFSTWR</sequence>
<reference evidence="2" key="1">
    <citation type="submission" date="2022-08" db="EMBL/GenBank/DDBJ databases">
        <authorList>
            <person name="Tistechok S."/>
            <person name="Samborskyy M."/>
            <person name="Roman I."/>
        </authorList>
    </citation>
    <scope>NUCLEOTIDE SEQUENCE</scope>
    <source>
        <strain evidence="2">DSM 103496</strain>
    </source>
</reference>
<comment type="caution">
    <text evidence="2">The sequence shown here is derived from an EMBL/GenBank/DDBJ whole genome shotgun (WGS) entry which is preliminary data.</text>
</comment>
<dbReference type="InterPro" id="IPR029044">
    <property type="entry name" value="Nucleotide-diphossugar_trans"/>
</dbReference>
<gene>
    <name evidence="2" type="ORF">NZH93_12345</name>
</gene>
<organism evidence="2 3">
    <name type="scientific">Umezawaea endophytica</name>
    <dbReference type="NCBI Taxonomy" id="1654476"/>
    <lineage>
        <taxon>Bacteria</taxon>
        <taxon>Bacillati</taxon>
        <taxon>Actinomycetota</taxon>
        <taxon>Actinomycetes</taxon>
        <taxon>Pseudonocardiales</taxon>
        <taxon>Pseudonocardiaceae</taxon>
        <taxon>Umezawaea</taxon>
    </lineage>
</organism>
<dbReference type="Gene3D" id="3.90.550.10">
    <property type="entry name" value="Spore Coat Polysaccharide Biosynthesis Protein SpsA, Chain A"/>
    <property type="match status" value="1"/>
</dbReference>
<dbReference type="Pfam" id="PF00535">
    <property type="entry name" value="Glycos_transf_2"/>
    <property type="match status" value="1"/>
</dbReference>
<proteinExistence type="predicted"/>
<keyword evidence="2" id="KW-0808">Transferase</keyword>
<dbReference type="PANTHER" id="PTHR43179">
    <property type="entry name" value="RHAMNOSYLTRANSFERASE WBBL"/>
    <property type="match status" value="1"/>
</dbReference>
<dbReference type="Proteomes" id="UP001141259">
    <property type="component" value="Unassembled WGS sequence"/>
</dbReference>
<dbReference type="InterPro" id="IPR001173">
    <property type="entry name" value="Glyco_trans_2-like"/>
</dbReference>
<dbReference type="PANTHER" id="PTHR43179:SF7">
    <property type="entry name" value="RHAMNOSYLTRANSFERASE WBBL"/>
    <property type="match status" value="1"/>
</dbReference>
<dbReference type="AlphaFoldDB" id="A0A9X3AER7"/>
<evidence type="ECO:0000259" key="1">
    <source>
        <dbReference type="Pfam" id="PF00535"/>
    </source>
</evidence>
<feature type="domain" description="Glycosyltransferase 2-like" evidence="1">
    <location>
        <begin position="27"/>
        <end position="194"/>
    </location>
</feature>
<dbReference type="EMBL" id="JANYMP010000005">
    <property type="protein sequence ID" value="MCS7477647.1"/>
    <property type="molecule type" value="Genomic_DNA"/>
</dbReference>
<dbReference type="RefSeq" id="WP_259623163.1">
    <property type="nucleotide sequence ID" value="NZ_JANYMP010000005.1"/>
</dbReference>
<name>A0A9X3AER7_9PSEU</name>
<evidence type="ECO:0000313" key="2">
    <source>
        <dbReference type="EMBL" id="MCS7477647.1"/>
    </source>
</evidence>
<protein>
    <submittedName>
        <fullName evidence="2">Glycosyltransferase</fullName>
        <ecNumber evidence="2">2.4.-.-</ecNumber>
    </submittedName>
</protein>